<evidence type="ECO:0000256" key="2">
    <source>
        <dbReference type="SAM" id="SignalP"/>
    </source>
</evidence>
<sequence length="90" mass="10358">MKWLGVLLLVKAVLGDQENIDENRDVQEKDLFEGDMRFTKEQRSRAEKGMDVDGSSSSKRGASRFRQWPYGEVYYEIDPSLGTLRLLVTT</sequence>
<reference evidence="3" key="1">
    <citation type="submission" date="2023-01" db="EMBL/GenBank/DDBJ databases">
        <title>Genome assembly of the deep-sea coral Lophelia pertusa.</title>
        <authorList>
            <person name="Herrera S."/>
            <person name="Cordes E."/>
        </authorList>
    </citation>
    <scope>NUCLEOTIDE SEQUENCE</scope>
    <source>
        <strain evidence="3">USNM1676648</strain>
        <tissue evidence="3">Polyp</tissue>
    </source>
</reference>
<dbReference type="OrthoDB" id="10693857at2759"/>
<organism evidence="3 4">
    <name type="scientific">Desmophyllum pertusum</name>
    <dbReference type="NCBI Taxonomy" id="174260"/>
    <lineage>
        <taxon>Eukaryota</taxon>
        <taxon>Metazoa</taxon>
        <taxon>Cnidaria</taxon>
        <taxon>Anthozoa</taxon>
        <taxon>Hexacorallia</taxon>
        <taxon>Scleractinia</taxon>
        <taxon>Caryophylliina</taxon>
        <taxon>Caryophylliidae</taxon>
        <taxon>Desmophyllum</taxon>
    </lineage>
</organism>
<dbReference type="Proteomes" id="UP001163046">
    <property type="component" value="Unassembled WGS sequence"/>
</dbReference>
<feature type="compositionally biased region" description="Basic and acidic residues" evidence="1">
    <location>
        <begin position="41"/>
        <end position="51"/>
    </location>
</feature>
<name>A0A9X0A457_9CNID</name>
<feature type="signal peptide" evidence="2">
    <location>
        <begin position="1"/>
        <end position="15"/>
    </location>
</feature>
<protein>
    <submittedName>
        <fullName evidence="3">Uncharacterized protein</fullName>
    </submittedName>
</protein>
<dbReference type="AlphaFoldDB" id="A0A9X0A457"/>
<dbReference type="EMBL" id="MU825399">
    <property type="protein sequence ID" value="KAJ7393141.1"/>
    <property type="molecule type" value="Genomic_DNA"/>
</dbReference>
<accession>A0A9X0A457</accession>
<feature type="chain" id="PRO_5040817193" evidence="2">
    <location>
        <begin position="16"/>
        <end position="90"/>
    </location>
</feature>
<keyword evidence="2" id="KW-0732">Signal</keyword>
<feature type="region of interest" description="Disordered" evidence="1">
    <location>
        <begin position="41"/>
        <end position="62"/>
    </location>
</feature>
<evidence type="ECO:0000256" key="1">
    <source>
        <dbReference type="SAM" id="MobiDB-lite"/>
    </source>
</evidence>
<evidence type="ECO:0000313" key="4">
    <source>
        <dbReference type="Proteomes" id="UP001163046"/>
    </source>
</evidence>
<proteinExistence type="predicted"/>
<evidence type="ECO:0000313" key="3">
    <source>
        <dbReference type="EMBL" id="KAJ7393141.1"/>
    </source>
</evidence>
<comment type="caution">
    <text evidence="3">The sequence shown here is derived from an EMBL/GenBank/DDBJ whole genome shotgun (WGS) entry which is preliminary data.</text>
</comment>
<gene>
    <name evidence="3" type="ORF">OS493_008444</name>
</gene>
<keyword evidence="4" id="KW-1185">Reference proteome</keyword>